<protein>
    <recommendedName>
        <fullName evidence="7">Integrase catalytic domain-containing protein</fullName>
    </recommendedName>
</protein>
<dbReference type="Gene3D" id="3.30.420.10">
    <property type="entry name" value="Ribonuclease H-like superfamily/Ribonuclease H"/>
    <property type="match status" value="2"/>
</dbReference>
<dbReference type="PROSITE" id="PS50994">
    <property type="entry name" value="INTEGRASE"/>
    <property type="match status" value="1"/>
</dbReference>
<dbReference type="InterPro" id="IPR036397">
    <property type="entry name" value="RNaseH_sf"/>
</dbReference>
<dbReference type="Pfam" id="PF17917">
    <property type="entry name" value="RT_RNaseH"/>
    <property type="match status" value="1"/>
</dbReference>
<evidence type="ECO:0000313" key="8">
    <source>
        <dbReference type="EMBL" id="GKU93223.1"/>
    </source>
</evidence>
<proteinExistence type="predicted"/>
<dbReference type="InterPro" id="IPR041373">
    <property type="entry name" value="RT_RNaseH"/>
</dbReference>
<keyword evidence="1" id="KW-0808">Transferase</keyword>
<dbReference type="GO" id="GO:0016787">
    <property type="term" value="F:hydrolase activity"/>
    <property type="evidence" value="ECO:0007669"/>
    <property type="project" value="UniProtKB-KW"/>
</dbReference>
<dbReference type="Gene3D" id="3.30.70.270">
    <property type="match status" value="2"/>
</dbReference>
<accession>A0AAV5I5G9</accession>
<dbReference type="Pfam" id="PF00665">
    <property type="entry name" value="rve"/>
    <property type="match status" value="1"/>
</dbReference>
<dbReference type="InterPro" id="IPR043502">
    <property type="entry name" value="DNA/RNA_pol_sf"/>
</dbReference>
<comment type="caution">
    <text evidence="8">The sequence shown here is derived from an EMBL/GenBank/DDBJ whole genome shotgun (WGS) entry which is preliminary data.</text>
</comment>
<organism evidence="8 9">
    <name type="scientific">Rubroshorea leprosula</name>
    <dbReference type="NCBI Taxonomy" id="152421"/>
    <lineage>
        <taxon>Eukaryota</taxon>
        <taxon>Viridiplantae</taxon>
        <taxon>Streptophyta</taxon>
        <taxon>Embryophyta</taxon>
        <taxon>Tracheophyta</taxon>
        <taxon>Spermatophyta</taxon>
        <taxon>Magnoliopsida</taxon>
        <taxon>eudicotyledons</taxon>
        <taxon>Gunneridae</taxon>
        <taxon>Pentapetalae</taxon>
        <taxon>rosids</taxon>
        <taxon>malvids</taxon>
        <taxon>Malvales</taxon>
        <taxon>Dipterocarpaceae</taxon>
        <taxon>Rubroshorea</taxon>
    </lineage>
</organism>
<dbReference type="InterPro" id="IPR043128">
    <property type="entry name" value="Rev_trsase/Diguanyl_cyclase"/>
</dbReference>
<keyword evidence="9" id="KW-1185">Reference proteome</keyword>
<dbReference type="PANTHER" id="PTHR48475">
    <property type="entry name" value="RIBONUCLEASE H"/>
    <property type="match status" value="1"/>
</dbReference>
<gene>
    <name evidence="8" type="ORF">SLEP1_g6831</name>
</gene>
<dbReference type="InterPro" id="IPR012337">
    <property type="entry name" value="RNaseH-like_sf"/>
</dbReference>
<sequence length="1523" mass="174839">MQGPQAYGSIDLDDLCYYPGIQTNFKFKQLDFDKYDGSGYPYAHLQMWRSEAAKVIPPFIDNEIYSLFIKSTIGTFHAWLGPYVGYTFAQLVVAGEQIEEGLKASIIMNFQTIQRQLEQVKMGSSRSTWKRFSPKGKKEDEEALNHSFTSHAKPIYNMANVPYNRQPQLQHTSIFKSTIYLQRRPNFNAHALVRQQFPSTNRSRQFTKPPIPYSENPLPPHGAPTMTMIALDEVDRPVLENDDSWTPTISQNFQQPYVLKTSLSESLMGKTSSVANSHFPYSLKVMPQRPVILNSTTNDVSNMTRSGQCYVNPEVEELRKAALKSKDIRIEEMLEESPKKLVSENEVVEFLNIMRKMVCAFDGTKRNVVRKIELPMEIGPVTFDVDFFVMDISLAFNMLLGRPWIHVTGVVPSTLHQKVKYIVNGVLVTVNGEEEHIIQKATTIRYLGIDPETYESSYHSIECHSIECVAASYIHPKFKGKRAEMAKPAMVATKIMLSYLEGTIFTNRLLEIGECSKQAKFEEVVVEDITDEVCSDDEEDSFGFNNLFGPANMTDPKERWRRMLIERAFMEKHPNFHLVHHAKAPMGSHELVLLETVKEESLCDSGGNLTINALDEEELEFDKGISLVNESSQANWIVELLPAAFISEPANDESLNNDTISDFIYEIDDQTYSEEDNENFDPSHELTQMLREEKPKLQSNQETKTINLGTEDDRKEIKINAHLSIEERKELIEILDEFQDVFVWSYRDMPGLDLDIAVHAIPLYSEAKLVKQKLRRMKPEVLLKDGRVRVCVDYKDLNKAKPKDDFPLPHIQILLDNAAKNARFSFVDGYSRYNQIKMKEEDKLKTTFITQWGTFCYKVMPFGLKNARATYQRSVITLLHDFMHTIVELYVDDMVIMSKEEVLHTENIKKVFEHLRKYQLRLNPAKCTFDVDFGKLLGFIVSHRGREIEVDPAKIKAIDEMPPPKTLKEVRRFLGRINYIACFIANLTTICEPIFKLLRKDNPHTWNNQCQQASDKIKEYLKNPPILVPPIDKRPFILFIIVLVQHDDSGKKERAIYYVSKKFNDCESKYSPLEKTCCALAWTSKKLRHYMLTNTTYLLSRMDPIKFIFEKPTLFGRISQWYMLLSEFDIVYTTQKAIKGQAIANHLAEHATEDYEPIDWDFPNEDILAVEAKSDSNNWKLFFDGAINQLDCGLGAVFVSLKGDHFPIATKLDFACTNNKAEYEACIAGIHVALDMNVRDLGIYDALATLASMIQISSDDVIKPLMIEISQEPTHCMEIKVDDKPWFHDIKQFLQNGEYPLYAFGVNKKTINKLVASYFLSKNTLYKHSANMTLLRCVDETEAKQVMTEPFSMWGIDVIGTINPKASNSHQLILVAIDYFTKWVEATSYASVTKKVVTRFIKREIIYRYGQPKAIIINNASNLSNDMMTALCKQFKIKHLNSFPYRPKMNGVVEVANKNIKKILAKMIVTYKDWHEMLPYALHAYSVRTSTRATPYSLVYGMEAILPLELEIPSMRILSESGI</sequence>
<feature type="domain" description="Integrase catalytic" evidence="7">
    <location>
        <begin position="1346"/>
        <end position="1515"/>
    </location>
</feature>
<dbReference type="PANTHER" id="PTHR48475:SF1">
    <property type="entry name" value="RNASE H TYPE-1 DOMAIN-CONTAINING PROTEIN"/>
    <property type="match status" value="1"/>
</dbReference>
<dbReference type="CDD" id="cd01647">
    <property type="entry name" value="RT_LTR"/>
    <property type="match status" value="1"/>
</dbReference>
<dbReference type="InterPro" id="IPR001584">
    <property type="entry name" value="Integrase_cat-core"/>
</dbReference>
<evidence type="ECO:0000313" key="9">
    <source>
        <dbReference type="Proteomes" id="UP001054252"/>
    </source>
</evidence>
<dbReference type="SUPFAM" id="SSF53098">
    <property type="entry name" value="Ribonuclease H-like"/>
    <property type="match status" value="2"/>
</dbReference>
<dbReference type="GO" id="GO:0003964">
    <property type="term" value="F:RNA-directed DNA polymerase activity"/>
    <property type="evidence" value="ECO:0007669"/>
    <property type="project" value="UniProtKB-KW"/>
</dbReference>
<dbReference type="GO" id="GO:0015074">
    <property type="term" value="P:DNA integration"/>
    <property type="evidence" value="ECO:0007669"/>
    <property type="project" value="InterPro"/>
</dbReference>
<evidence type="ECO:0000259" key="7">
    <source>
        <dbReference type="PROSITE" id="PS50994"/>
    </source>
</evidence>
<dbReference type="Gene3D" id="3.10.10.10">
    <property type="entry name" value="HIV Type 1 Reverse Transcriptase, subunit A, domain 1"/>
    <property type="match status" value="1"/>
</dbReference>
<dbReference type="GO" id="GO:0004519">
    <property type="term" value="F:endonuclease activity"/>
    <property type="evidence" value="ECO:0007669"/>
    <property type="project" value="UniProtKB-KW"/>
</dbReference>
<dbReference type="Pfam" id="PF00078">
    <property type="entry name" value="RVT_1"/>
    <property type="match status" value="1"/>
</dbReference>
<dbReference type="CDD" id="cd00303">
    <property type="entry name" value="retropepsin_like"/>
    <property type="match status" value="1"/>
</dbReference>
<evidence type="ECO:0000256" key="3">
    <source>
        <dbReference type="ARBA" id="ARBA00022722"/>
    </source>
</evidence>
<dbReference type="EMBL" id="BPVZ01000006">
    <property type="protein sequence ID" value="GKU93223.1"/>
    <property type="molecule type" value="Genomic_DNA"/>
</dbReference>
<name>A0AAV5I5G9_9ROSI</name>
<keyword evidence="6" id="KW-0695">RNA-directed DNA polymerase</keyword>
<keyword evidence="5" id="KW-0378">Hydrolase</keyword>
<evidence type="ECO:0000256" key="5">
    <source>
        <dbReference type="ARBA" id="ARBA00022801"/>
    </source>
</evidence>
<evidence type="ECO:0000256" key="6">
    <source>
        <dbReference type="ARBA" id="ARBA00022918"/>
    </source>
</evidence>
<keyword evidence="3" id="KW-0540">Nuclease</keyword>
<evidence type="ECO:0000256" key="4">
    <source>
        <dbReference type="ARBA" id="ARBA00022759"/>
    </source>
</evidence>
<keyword evidence="4" id="KW-0255">Endonuclease</keyword>
<dbReference type="InterPro" id="IPR000477">
    <property type="entry name" value="RT_dom"/>
</dbReference>
<dbReference type="FunFam" id="3.30.70.270:FF:000063">
    <property type="entry name" value="Zinc knuckle domaincontaining protein"/>
    <property type="match status" value="1"/>
</dbReference>
<keyword evidence="2" id="KW-0548">Nucleotidyltransferase</keyword>
<reference evidence="8 9" key="1">
    <citation type="journal article" date="2021" name="Commun. Biol.">
        <title>The genome of Shorea leprosula (Dipterocarpaceae) highlights the ecological relevance of drought in aseasonal tropical rainforests.</title>
        <authorList>
            <person name="Ng K.K.S."/>
            <person name="Kobayashi M.J."/>
            <person name="Fawcett J.A."/>
            <person name="Hatakeyama M."/>
            <person name="Paape T."/>
            <person name="Ng C.H."/>
            <person name="Ang C.C."/>
            <person name="Tnah L.H."/>
            <person name="Lee C.T."/>
            <person name="Nishiyama T."/>
            <person name="Sese J."/>
            <person name="O'Brien M.J."/>
            <person name="Copetti D."/>
            <person name="Mohd Noor M.I."/>
            <person name="Ong R.C."/>
            <person name="Putra M."/>
            <person name="Sireger I.Z."/>
            <person name="Indrioko S."/>
            <person name="Kosugi Y."/>
            <person name="Izuno A."/>
            <person name="Isagi Y."/>
            <person name="Lee S.L."/>
            <person name="Shimizu K.K."/>
        </authorList>
    </citation>
    <scope>NUCLEOTIDE SEQUENCE [LARGE SCALE GENOMIC DNA]</scope>
    <source>
        <strain evidence="8">214</strain>
    </source>
</reference>
<evidence type="ECO:0000256" key="1">
    <source>
        <dbReference type="ARBA" id="ARBA00022679"/>
    </source>
</evidence>
<dbReference type="SUPFAM" id="SSF56672">
    <property type="entry name" value="DNA/RNA polymerases"/>
    <property type="match status" value="1"/>
</dbReference>
<evidence type="ECO:0000256" key="2">
    <source>
        <dbReference type="ARBA" id="ARBA00022695"/>
    </source>
</evidence>
<dbReference type="GO" id="GO:0003676">
    <property type="term" value="F:nucleic acid binding"/>
    <property type="evidence" value="ECO:0007669"/>
    <property type="project" value="InterPro"/>
</dbReference>
<dbReference type="Proteomes" id="UP001054252">
    <property type="component" value="Unassembled WGS sequence"/>
</dbReference>